<feature type="region of interest" description="Disordered" evidence="17">
    <location>
        <begin position="15"/>
        <end position="36"/>
    </location>
</feature>
<reference evidence="20 21" key="1">
    <citation type="submission" date="2024-03" db="EMBL/GenBank/DDBJ databases">
        <title>Adaptation during the transition from Ophiocordyceps entomopathogen to insect associate is accompanied by gene loss and intensified selection.</title>
        <authorList>
            <person name="Ward C.M."/>
            <person name="Onetto C.A."/>
            <person name="Borneman A.R."/>
        </authorList>
    </citation>
    <scope>NUCLEOTIDE SEQUENCE [LARGE SCALE GENOMIC DNA]</scope>
    <source>
        <strain evidence="20">AWRI1</strain>
        <tissue evidence="20">Single Adult Female</tissue>
    </source>
</reference>
<evidence type="ECO:0000256" key="6">
    <source>
        <dbReference type="ARBA" id="ARBA00022679"/>
    </source>
</evidence>
<keyword evidence="6" id="KW-0808">Transferase</keyword>
<comment type="catalytic activity">
    <reaction evidence="13">
        <text>L-threonyl-[protein] + ATP = O-phospho-L-threonyl-[protein] + ADP + H(+)</text>
        <dbReference type="Rhea" id="RHEA:46608"/>
        <dbReference type="Rhea" id="RHEA-COMP:11060"/>
        <dbReference type="Rhea" id="RHEA-COMP:11605"/>
        <dbReference type="ChEBI" id="CHEBI:15378"/>
        <dbReference type="ChEBI" id="CHEBI:30013"/>
        <dbReference type="ChEBI" id="CHEBI:30616"/>
        <dbReference type="ChEBI" id="CHEBI:61977"/>
        <dbReference type="ChEBI" id="CHEBI:456216"/>
        <dbReference type="EC" id="2.7.11.22"/>
    </reaction>
</comment>
<comment type="subcellular location">
    <subcellularLocation>
        <location evidence="1">Nucleus</location>
    </subcellularLocation>
</comment>
<feature type="domain" description="Protein kinase" evidence="19">
    <location>
        <begin position="715"/>
        <end position="1009"/>
    </location>
</feature>
<feature type="region of interest" description="Disordered" evidence="17">
    <location>
        <begin position="113"/>
        <end position="335"/>
    </location>
</feature>
<feature type="compositionally biased region" description="Basic residues" evidence="17">
    <location>
        <begin position="131"/>
        <end position="143"/>
    </location>
</feature>
<evidence type="ECO:0000256" key="2">
    <source>
        <dbReference type="ARBA" id="ARBA00006485"/>
    </source>
</evidence>
<keyword evidence="18" id="KW-1133">Transmembrane helix</keyword>
<comment type="similarity">
    <text evidence="2">Belongs to the protein kinase superfamily. CMGC Ser/Thr protein kinase family. CDC2/CDKX subfamily.</text>
</comment>
<comment type="catalytic activity">
    <reaction evidence="14">
        <text>L-seryl-[protein] + ATP = O-phospho-L-seryl-[protein] + ADP + H(+)</text>
        <dbReference type="Rhea" id="RHEA:17989"/>
        <dbReference type="Rhea" id="RHEA-COMP:9863"/>
        <dbReference type="Rhea" id="RHEA-COMP:11604"/>
        <dbReference type="ChEBI" id="CHEBI:15378"/>
        <dbReference type="ChEBI" id="CHEBI:29999"/>
        <dbReference type="ChEBI" id="CHEBI:30616"/>
        <dbReference type="ChEBI" id="CHEBI:83421"/>
        <dbReference type="ChEBI" id="CHEBI:456216"/>
        <dbReference type="EC" id="2.7.11.22"/>
    </reaction>
</comment>
<protein>
    <recommendedName>
        <fullName evidence="11">Cyclin-dependent kinase 12</fullName>
        <ecNumber evidence="4">2.7.11.22</ecNumber>
        <ecNumber evidence="3">2.7.11.23</ecNumber>
    </recommendedName>
    <alternativeName>
        <fullName evidence="12">Cell division protein kinase 12</fullName>
    </alternativeName>
</protein>
<dbReference type="GO" id="GO:0005524">
    <property type="term" value="F:ATP binding"/>
    <property type="evidence" value="ECO:0007669"/>
    <property type="project" value="UniProtKB-UniRule"/>
</dbReference>
<dbReference type="Gene3D" id="3.30.200.20">
    <property type="entry name" value="Phosphorylase Kinase, domain 1"/>
    <property type="match status" value="1"/>
</dbReference>
<keyword evidence="18" id="KW-0472">Membrane</keyword>
<dbReference type="GO" id="GO:0004693">
    <property type="term" value="F:cyclin-dependent protein serine/threonine kinase activity"/>
    <property type="evidence" value="ECO:0007669"/>
    <property type="project" value="UniProtKB-EC"/>
</dbReference>
<proteinExistence type="inferred from homology"/>
<evidence type="ECO:0000313" key="20">
    <source>
        <dbReference type="EMBL" id="KAK7602414.1"/>
    </source>
</evidence>
<dbReference type="PROSITE" id="PS00108">
    <property type="entry name" value="PROTEIN_KINASE_ST"/>
    <property type="match status" value="1"/>
</dbReference>
<feature type="binding site" evidence="16">
    <location>
        <position position="744"/>
    </location>
    <ligand>
        <name>ATP</name>
        <dbReference type="ChEBI" id="CHEBI:30616"/>
    </ligand>
</feature>
<evidence type="ECO:0000256" key="15">
    <source>
        <dbReference type="ARBA" id="ARBA00049280"/>
    </source>
</evidence>
<keyword evidence="10" id="KW-0539">Nucleus</keyword>
<evidence type="ECO:0000256" key="3">
    <source>
        <dbReference type="ARBA" id="ARBA00012409"/>
    </source>
</evidence>
<feature type="region of interest" description="Disordered" evidence="17">
    <location>
        <begin position="485"/>
        <end position="597"/>
    </location>
</feature>
<dbReference type="PROSITE" id="PS00107">
    <property type="entry name" value="PROTEIN_KINASE_ATP"/>
    <property type="match status" value="1"/>
</dbReference>
<evidence type="ECO:0000256" key="11">
    <source>
        <dbReference type="ARBA" id="ARBA00040213"/>
    </source>
</evidence>
<dbReference type="SUPFAM" id="SSF56112">
    <property type="entry name" value="Protein kinase-like (PK-like)"/>
    <property type="match status" value="1"/>
</dbReference>
<dbReference type="GO" id="GO:0008024">
    <property type="term" value="C:cyclin/CDK positive transcription elongation factor complex"/>
    <property type="evidence" value="ECO:0007669"/>
    <property type="project" value="TreeGrafter"/>
</dbReference>
<evidence type="ECO:0000256" key="4">
    <source>
        <dbReference type="ARBA" id="ARBA00012425"/>
    </source>
</evidence>
<evidence type="ECO:0000256" key="17">
    <source>
        <dbReference type="SAM" id="MobiDB-lite"/>
    </source>
</evidence>
<feature type="compositionally biased region" description="Basic residues" evidence="17">
    <location>
        <begin position="290"/>
        <end position="303"/>
    </location>
</feature>
<evidence type="ECO:0000256" key="9">
    <source>
        <dbReference type="ARBA" id="ARBA00022840"/>
    </source>
</evidence>
<dbReference type="FunFam" id="1.10.510.10:FF:000415">
    <property type="entry name" value="CMGC/CDK/CRK7 protein kinase, variant"/>
    <property type="match status" value="1"/>
</dbReference>
<dbReference type="Pfam" id="PF00069">
    <property type="entry name" value="Pkinase"/>
    <property type="match status" value="1"/>
</dbReference>
<dbReference type="GO" id="GO:0032968">
    <property type="term" value="P:positive regulation of transcription elongation by RNA polymerase II"/>
    <property type="evidence" value="ECO:0007669"/>
    <property type="project" value="TreeGrafter"/>
</dbReference>
<evidence type="ECO:0000259" key="19">
    <source>
        <dbReference type="PROSITE" id="PS50011"/>
    </source>
</evidence>
<feature type="region of interest" description="Disordered" evidence="17">
    <location>
        <begin position="350"/>
        <end position="427"/>
    </location>
</feature>
<organism evidence="20 21">
    <name type="scientific">Parthenolecanium corni</name>
    <dbReference type="NCBI Taxonomy" id="536013"/>
    <lineage>
        <taxon>Eukaryota</taxon>
        <taxon>Metazoa</taxon>
        <taxon>Ecdysozoa</taxon>
        <taxon>Arthropoda</taxon>
        <taxon>Hexapoda</taxon>
        <taxon>Insecta</taxon>
        <taxon>Pterygota</taxon>
        <taxon>Neoptera</taxon>
        <taxon>Paraneoptera</taxon>
        <taxon>Hemiptera</taxon>
        <taxon>Sternorrhyncha</taxon>
        <taxon>Coccoidea</taxon>
        <taxon>Coccidae</taxon>
        <taxon>Parthenolecanium</taxon>
    </lineage>
</organism>
<evidence type="ECO:0000256" key="8">
    <source>
        <dbReference type="ARBA" id="ARBA00022777"/>
    </source>
</evidence>
<name>A0AAN9TZW5_9HEMI</name>
<dbReference type="SMART" id="SM00220">
    <property type="entry name" value="S_TKc"/>
    <property type="match status" value="1"/>
</dbReference>
<evidence type="ECO:0000256" key="5">
    <source>
        <dbReference type="ARBA" id="ARBA00022527"/>
    </source>
</evidence>
<sequence>MSSALVKTLSPLATRQSPVAISQHHESSESATAATRTRSGAIIMDRYLRNNIPAGPPIREDSMMYFRYHEEPRSQPWAPPLDRYSWAAAAAAAHPPADRFRPPDELARLARTYRKSVSPAPRRSFTPVNTKKSHHLHRRKSRSPRYQSRSPDWVSPVRSSRNRHSRSPVYRSRSPIQRGYSPPPSLPLVRRSRSPLTYRKARLSPQERMRSPKRHISRKKSRSPSYEKVASTKSKHRRRTPSNSSNSIEPLHDEAASSSRHTHSSSSRMSSKQEKKKHSLKTKKSEKVSHSKAHKKKKKKHKSSVSPVRSAPLEMPRSPTPPPSTAKKLRVSTNMNDTSLFAKLVKAKKKEIDEDVNESTNVDKTDKCDDKCTSNQDADSNPEKVNRVANSENDAPDGLASAEVTPSVAPTSESAPAPSGTCETTPSLPKLYNYLQGKGMSQSYMSTNDPYMSQTLIAEFLKTNPVSVPTLNRVMDNIDLTKDDAERRRRATRNNLAKEATDDKGSIKSGRESTVNNPPLPLPSHGKSHSQLPPTSAGAPPAGVLPPLPVVPPQPPTLEKASVVNHELRHRSHSGSRKVDHLSSNKVPLPQPPPPPLSLALVSGMPLPSTSRGPKSLMSLPLPQTTNDNDDLISYSPASPITPPPAKATKKGIMDLPLPPGSLNDEDPHYGLDKHHKNHVSKSGHRLSRPKVLDKRSLQHRRNLTHWCQRTVDAFELLAQIGEGTYGQVYKARDVSKNTLVALKKVRLENEKEGFPITAIREIKILIQLNHKNIVNLQEIVTDKNDVMDFKKDEGAFYLVFEYMDHDLMGLLESGMVTFNEFHNASIMKQLLDGLNYCHKKHFLHRDIKCSNILMNNKGQVKLADFGLSRLYSSGENKRPYTNKVITLWYRPPELLLGEEEYGPAVDVWSCGCILGELFMKKPMFPANSEAMQLDLISRVCGSPAPSSWPAVINLPLWGTLKQKKIHRRKLREDYSSLPAPALDLLDKMLELDPEKRITADKALQSAWLRDVIPENMPTPSLPHWQDCHELWSKRRRRQLREHPPAAEGGNHPNTGSSTATATTVPVQSNQQQPVSNTVGFKFPWISQFSGGCLNIQLVVSIFGWMYHFSFSCFIFRLVVPIFSWMSQFSAGCLNFQLVVSIFIWMSHFSSSCSNFHLDISIFIWMSLFSSSCLIFRPAVLFSV</sequence>
<feature type="compositionally biased region" description="Basic and acidic residues" evidence="17">
    <location>
        <begin position="361"/>
        <end position="372"/>
    </location>
</feature>
<dbReference type="PANTHER" id="PTHR24056:SF546">
    <property type="entry name" value="CYCLIN-DEPENDENT KINASE 12"/>
    <property type="match status" value="1"/>
</dbReference>
<dbReference type="InterPro" id="IPR000719">
    <property type="entry name" value="Prot_kinase_dom"/>
</dbReference>
<dbReference type="EC" id="2.7.11.22" evidence="4"/>
<dbReference type="FunFam" id="3.30.200.20:FF:000074">
    <property type="entry name" value="cyclin-dependent kinase 12 isoform X2"/>
    <property type="match status" value="1"/>
</dbReference>
<comment type="caution">
    <text evidence="20">The sequence shown here is derived from an EMBL/GenBank/DDBJ whole genome shotgun (WGS) entry which is preliminary data.</text>
</comment>
<accession>A0AAN9TZW5</accession>
<dbReference type="EMBL" id="JBBCAQ010000008">
    <property type="protein sequence ID" value="KAK7602414.1"/>
    <property type="molecule type" value="Genomic_DNA"/>
</dbReference>
<evidence type="ECO:0000256" key="7">
    <source>
        <dbReference type="ARBA" id="ARBA00022741"/>
    </source>
</evidence>
<evidence type="ECO:0000256" key="1">
    <source>
        <dbReference type="ARBA" id="ARBA00004123"/>
    </source>
</evidence>
<evidence type="ECO:0000256" key="13">
    <source>
        <dbReference type="ARBA" id="ARBA00047811"/>
    </source>
</evidence>
<evidence type="ECO:0000256" key="12">
    <source>
        <dbReference type="ARBA" id="ARBA00041920"/>
    </source>
</evidence>
<dbReference type="GO" id="GO:0030332">
    <property type="term" value="F:cyclin binding"/>
    <property type="evidence" value="ECO:0007669"/>
    <property type="project" value="TreeGrafter"/>
</dbReference>
<keyword evidence="8" id="KW-0418">Kinase</keyword>
<feature type="compositionally biased region" description="Basic and acidic residues" evidence="17">
    <location>
        <begin position="499"/>
        <end position="511"/>
    </location>
</feature>
<feature type="compositionally biased region" description="Polar residues" evidence="17">
    <location>
        <begin position="1052"/>
        <end position="1063"/>
    </location>
</feature>
<dbReference type="EC" id="2.7.11.23" evidence="3"/>
<evidence type="ECO:0000256" key="18">
    <source>
        <dbReference type="SAM" id="Phobius"/>
    </source>
</evidence>
<dbReference type="Gene3D" id="1.10.510.10">
    <property type="entry name" value="Transferase(Phosphotransferase) domain 1"/>
    <property type="match status" value="1"/>
</dbReference>
<feature type="compositionally biased region" description="Pro residues" evidence="17">
    <location>
        <begin position="543"/>
        <end position="556"/>
    </location>
</feature>
<dbReference type="AlphaFoldDB" id="A0AAN9TZW5"/>
<feature type="compositionally biased region" description="Basic residues" evidence="17">
    <location>
        <begin position="211"/>
        <end position="222"/>
    </location>
</feature>
<evidence type="ECO:0000256" key="14">
    <source>
        <dbReference type="ARBA" id="ARBA00048367"/>
    </source>
</evidence>
<keyword evidence="21" id="KW-1185">Reference proteome</keyword>
<dbReference type="InterPro" id="IPR011009">
    <property type="entry name" value="Kinase-like_dom_sf"/>
</dbReference>
<dbReference type="InterPro" id="IPR017441">
    <property type="entry name" value="Protein_kinase_ATP_BS"/>
</dbReference>
<gene>
    <name evidence="20" type="ORF">V9T40_008003</name>
</gene>
<feature type="transmembrane region" description="Helical" evidence="18">
    <location>
        <begin position="1132"/>
        <end position="1150"/>
    </location>
</feature>
<dbReference type="GO" id="GO:0008353">
    <property type="term" value="F:RNA polymerase II CTD heptapeptide repeat kinase activity"/>
    <property type="evidence" value="ECO:0007669"/>
    <property type="project" value="UniProtKB-EC"/>
</dbReference>
<dbReference type="InterPro" id="IPR008271">
    <property type="entry name" value="Ser/Thr_kinase_AS"/>
</dbReference>
<evidence type="ECO:0000313" key="21">
    <source>
        <dbReference type="Proteomes" id="UP001367676"/>
    </source>
</evidence>
<dbReference type="PANTHER" id="PTHR24056">
    <property type="entry name" value="CELL DIVISION PROTEIN KINASE"/>
    <property type="match status" value="1"/>
</dbReference>
<evidence type="ECO:0000256" key="16">
    <source>
        <dbReference type="PROSITE-ProRule" id="PRU10141"/>
    </source>
</evidence>
<feature type="transmembrane region" description="Helical" evidence="18">
    <location>
        <begin position="1098"/>
        <end position="1120"/>
    </location>
</feature>
<dbReference type="InterPro" id="IPR050108">
    <property type="entry name" value="CDK"/>
</dbReference>
<feature type="transmembrane region" description="Helical" evidence="18">
    <location>
        <begin position="1162"/>
        <end position="1182"/>
    </location>
</feature>
<comment type="catalytic activity">
    <reaction evidence="15">
        <text>[DNA-directed RNA polymerase] + ATP = phospho-[DNA-directed RNA polymerase] + ADP + H(+)</text>
        <dbReference type="Rhea" id="RHEA:10216"/>
        <dbReference type="Rhea" id="RHEA-COMP:11321"/>
        <dbReference type="Rhea" id="RHEA-COMP:11322"/>
        <dbReference type="ChEBI" id="CHEBI:15378"/>
        <dbReference type="ChEBI" id="CHEBI:30616"/>
        <dbReference type="ChEBI" id="CHEBI:43176"/>
        <dbReference type="ChEBI" id="CHEBI:68546"/>
        <dbReference type="ChEBI" id="CHEBI:456216"/>
        <dbReference type="EC" id="2.7.11.23"/>
    </reaction>
</comment>
<evidence type="ECO:0000256" key="10">
    <source>
        <dbReference type="ARBA" id="ARBA00023242"/>
    </source>
</evidence>
<keyword evidence="9 16" id="KW-0067">ATP-binding</keyword>
<keyword evidence="18" id="KW-0812">Transmembrane</keyword>
<dbReference type="Proteomes" id="UP001367676">
    <property type="component" value="Unassembled WGS sequence"/>
</dbReference>
<dbReference type="PROSITE" id="PS50011">
    <property type="entry name" value="PROTEIN_KINASE_DOM"/>
    <property type="match status" value="1"/>
</dbReference>
<keyword evidence="5" id="KW-0723">Serine/threonine-protein kinase</keyword>
<keyword evidence="7 16" id="KW-0547">Nucleotide-binding</keyword>
<feature type="region of interest" description="Disordered" evidence="17">
    <location>
        <begin position="1042"/>
        <end position="1070"/>
    </location>
</feature>